<gene>
    <name evidence="1" type="ORF">FHS16_001805</name>
</gene>
<comment type="caution">
    <text evidence="1">The sequence shown here is derived from an EMBL/GenBank/DDBJ whole genome shotgun (WGS) entry which is preliminary data.</text>
</comment>
<dbReference type="Proteomes" id="UP000518605">
    <property type="component" value="Unassembled WGS sequence"/>
</dbReference>
<evidence type="ECO:0000313" key="2">
    <source>
        <dbReference type="Proteomes" id="UP000518605"/>
    </source>
</evidence>
<organism evidence="1 2">
    <name type="scientific">Paenibacillus endophyticus</name>
    <dbReference type="NCBI Taxonomy" id="1294268"/>
    <lineage>
        <taxon>Bacteria</taxon>
        <taxon>Bacillati</taxon>
        <taxon>Bacillota</taxon>
        <taxon>Bacilli</taxon>
        <taxon>Bacillales</taxon>
        <taxon>Paenibacillaceae</taxon>
        <taxon>Paenibacillus</taxon>
    </lineage>
</organism>
<keyword evidence="2" id="KW-1185">Reference proteome</keyword>
<dbReference type="EMBL" id="JACHXW010000004">
    <property type="protein sequence ID" value="MBB3151759.1"/>
    <property type="molecule type" value="Genomic_DNA"/>
</dbReference>
<evidence type="ECO:0000313" key="1">
    <source>
        <dbReference type="EMBL" id="MBB3151759.1"/>
    </source>
</evidence>
<accession>A0A7W5C7Z7</accession>
<dbReference type="RefSeq" id="WP_183561000.1">
    <property type="nucleotide sequence ID" value="NZ_CBCSLB010000008.1"/>
</dbReference>
<sequence length="61" mass="7174">MMNFECECGNKTAMFATGDRDEQGREFIEIEDDERLTFIIGDKSVLFRCSFCGYTYRLEQI</sequence>
<name>A0A7W5C7Z7_9BACL</name>
<proteinExistence type="predicted"/>
<protein>
    <submittedName>
        <fullName evidence="1">Uncharacterized protein</fullName>
    </submittedName>
</protein>
<dbReference type="AlphaFoldDB" id="A0A7W5C7Z7"/>
<reference evidence="1 2" key="1">
    <citation type="submission" date="2020-08" db="EMBL/GenBank/DDBJ databases">
        <title>Genomic Encyclopedia of Type Strains, Phase III (KMG-III): the genomes of soil and plant-associated and newly described type strains.</title>
        <authorList>
            <person name="Whitman W."/>
        </authorList>
    </citation>
    <scope>NUCLEOTIDE SEQUENCE [LARGE SCALE GENOMIC DNA]</scope>
    <source>
        <strain evidence="1 2">CECT 8234</strain>
    </source>
</reference>